<reference evidence="1" key="1">
    <citation type="submission" date="2022-04" db="EMBL/GenBank/DDBJ databases">
        <title>Jade perch genome.</title>
        <authorList>
            <person name="Chao B."/>
        </authorList>
    </citation>
    <scope>NUCLEOTIDE SEQUENCE</scope>
    <source>
        <strain evidence="1">CB-2022</strain>
    </source>
</reference>
<gene>
    <name evidence="1" type="ORF">L3Q82_002953</name>
</gene>
<evidence type="ECO:0000313" key="1">
    <source>
        <dbReference type="EMBL" id="KAI3357961.1"/>
    </source>
</evidence>
<accession>A0ACB8VR15</accession>
<dbReference type="EMBL" id="CM041548">
    <property type="protein sequence ID" value="KAI3357961.1"/>
    <property type="molecule type" value="Genomic_DNA"/>
</dbReference>
<evidence type="ECO:0000313" key="2">
    <source>
        <dbReference type="Proteomes" id="UP000831701"/>
    </source>
</evidence>
<protein>
    <submittedName>
        <fullName evidence="1">Uncharacterized protein</fullName>
    </submittedName>
</protein>
<comment type="caution">
    <text evidence="1">The sequence shown here is derived from an EMBL/GenBank/DDBJ whole genome shotgun (WGS) entry which is preliminary data.</text>
</comment>
<keyword evidence="2" id="KW-1185">Reference proteome</keyword>
<dbReference type="Proteomes" id="UP000831701">
    <property type="component" value="Chromosome 18"/>
</dbReference>
<proteinExistence type="predicted"/>
<sequence>MQSLTSRLEGFTAASPSPPAAPAPPAAPPAAAAALLQPPPAPSSVPVSSAPVRLASPLRSFPVNPWNDKAEEAFNKLKQKFTTAPILTVPDPALQFVVEVDASNEGIGAVLSQRLPADNRIHPCAFLSRKLSAAERNYDVGNKELLAVKVALEEWRHWLEGAEQPFIVWTDHKNLEYLKSAKRKTQLSSSKVGTFL</sequence>
<organism evidence="1 2">
    <name type="scientific">Scortum barcoo</name>
    <name type="common">barcoo grunter</name>
    <dbReference type="NCBI Taxonomy" id="214431"/>
    <lineage>
        <taxon>Eukaryota</taxon>
        <taxon>Metazoa</taxon>
        <taxon>Chordata</taxon>
        <taxon>Craniata</taxon>
        <taxon>Vertebrata</taxon>
        <taxon>Euteleostomi</taxon>
        <taxon>Actinopterygii</taxon>
        <taxon>Neopterygii</taxon>
        <taxon>Teleostei</taxon>
        <taxon>Neoteleostei</taxon>
        <taxon>Acanthomorphata</taxon>
        <taxon>Eupercaria</taxon>
        <taxon>Centrarchiformes</taxon>
        <taxon>Terapontoidei</taxon>
        <taxon>Terapontidae</taxon>
        <taxon>Scortum</taxon>
    </lineage>
</organism>
<name>A0ACB8VR15_9TELE</name>